<evidence type="ECO:0000259" key="3">
    <source>
        <dbReference type="PROSITE" id="PS51186"/>
    </source>
</evidence>
<organism evidence="4 5">
    <name type="scientific">Luteolibacter yonseiensis</name>
    <dbReference type="NCBI Taxonomy" id="1144680"/>
    <lineage>
        <taxon>Bacteria</taxon>
        <taxon>Pseudomonadati</taxon>
        <taxon>Verrucomicrobiota</taxon>
        <taxon>Verrucomicrobiia</taxon>
        <taxon>Verrucomicrobiales</taxon>
        <taxon>Verrucomicrobiaceae</taxon>
        <taxon>Luteolibacter</taxon>
    </lineage>
</organism>
<dbReference type="NCBIfam" id="NF002959">
    <property type="entry name" value="PRK03624.1"/>
    <property type="match status" value="1"/>
</dbReference>
<dbReference type="PANTHER" id="PTHR43877">
    <property type="entry name" value="AMINOALKYLPHOSPHONATE N-ACETYLTRANSFERASE-RELATED-RELATED"/>
    <property type="match status" value="1"/>
</dbReference>
<dbReference type="AlphaFoldDB" id="A0A934V5M3"/>
<evidence type="ECO:0000256" key="2">
    <source>
        <dbReference type="ARBA" id="ARBA00023315"/>
    </source>
</evidence>
<dbReference type="InterPro" id="IPR016181">
    <property type="entry name" value="Acyl_CoA_acyltransferase"/>
</dbReference>
<reference evidence="4" key="1">
    <citation type="submission" date="2021-01" db="EMBL/GenBank/DDBJ databases">
        <title>Modified the classification status of verrucomicrobia.</title>
        <authorList>
            <person name="Feng X."/>
        </authorList>
    </citation>
    <scope>NUCLEOTIDE SEQUENCE</scope>
    <source>
        <strain evidence="4">JCM 18052</strain>
    </source>
</reference>
<dbReference type="EC" id="2.3.1.-" evidence="4"/>
<keyword evidence="5" id="KW-1185">Reference proteome</keyword>
<dbReference type="EMBL" id="JAENIK010000001">
    <property type="protein sequence ID" value="MBK1814102.1"/>
    <property type="molecule type" value="Genomic_DNA"/>
</dbReference>
<dbReference type="Gene3D" id="3.40.630.30">
    <property type="match status" value="1"/>
</dbReference>
<dbReference type="PROSITE" id="PS51186">
    <property type="entry name" value="GNAT"/>
    <property type="match status" value="1"/>
</dbReference>
<name>A0A934V5M3_9BACT</name>
<dbReference type="InterPro" id="IPR000182">
    <property type="entry name" value="GNAT_dom"/>
</dbReference>
<evidence type="ECO:0000256" key="1">
    <source>
        <dbReference type="ARBA" id="ARBA00022679"/>
    </source>
</evidence>
<evidence type="ECO:0000313" key="5">
    <source>
        <dbReference type="Proteomes" id="UP000600139"/>
    </source>
</evidence>
<sequence>MAIRLRPYTETDEAAVIALWNACGLVVPQNDPKKDIARKMAEHPELFIVGEIAGAVVASCMAGYEGHRGWINYLAVHPDHQRQGYATELMAEARRLLDALGCPKISLQIRNTNTSVIAFYEKLGFVEDPVRSFGLRLRHDAPL</sequence>
<keyword evidence="1 4" id="KW-0808">Transferase</keyword>
<protein>
    <submittedName>
        <fullName evidence="4">GNAT family acetyltransferase</fullName>
        <ecNumber evidence="4">2.3.1.-</ecNumber>
    </submittedName>
</protein>
<evidence type="ECO:0000313" key="4">
    <source>
        <dbReference type="EMBL" id="MBK1814102.1"/>
    </source>
</evidence>
<dbReference type="Pfam" id="PF00583">
    <property type="entry name" value="Acetyltransf_1"/>
    <property type="match status" value="1"/>
</dbReference>
<dbReference type="GO" id="GO:0016747">
    <property type="term" value="F:acyltransferase activity, transferring groups other than amino-acyl groups"/>
    <property type="evidence" value="ECO:0007669"/>
    <property type="project" value="InterPro"/>
</dbReference>
<dbReference type="SUPFAM" id="SSF55729">
    <property type="entry name" value="Acyl-CoA N-acyltransferases (Nat)"/>
    <property type="match status" value="1"/>
</dbReference>
<feature type="domain" description="N-acetyltransferase" evidence="3">
    <location>
        <begin position="3"/>
        <end position="142"/>
    </location>
</feature>
<dbReference type="CDD" id="cd04301">
    <property type="entry name" value="NAT_SF"/>
    <property type="match status" value="1"/>
</dbReference>
<comment type="caution">
    <text evidence="4">The sequence shown here is derived from an EMBL/GenBank/DDBJ whole genome shotgun (WGS) entry which is preliminary data.</text>
</comment>
<gene>
    <name evidence="4" type="ORF">JIN84_00580</name>
</gene>
<keyword evidence="2 4" id="KW-0012">Acyltransferase</keyword>
<accession>A0A934V5M3</accession>
<dbReference type="InterPro" id="IPR050832">
    <property type="entry name" value="Bact_Acetyltransf"/>
</dbReference>
<dbReference type="Proteomes" id="UP000600139">
    <property type="component" value="Unassembled WGS sequence"/>
</dbReference>
<proteinExistence type="predicted"/>